<dbReference type="AlphaFoldDB" id="A0AAP0MUM5"/>
<gene>
    <name evidence="1" type="ORF">WN944_010695</name>
</gene>
<keyword evidence="2" id="KW-1185">Reference proteome</keyword>
<dbReference type="EMBL" id="JBCGBO010000002">
    <property type="protein sequence ID" value="KAK9222260.1"/>
    <property type="molecule type" value="Genomic_DNA"/>
</dbReference>
<organism evidence="1 2">
    <name type="scientific">Citrus x changshan-huyou</name>
    <dbReference type="NCBI Taxonomy" id="2935761"/>
    <lineage>
        <taxon>Eukaryota</taxon>
        <taxon>Viridiplantae</taxon>
        <taxon>Streptophyta</taxon>
        <taxon>Embryophyta</taxon>
        <taxon>Tracheophyta</taxon>
        <taxon>Spermatophyta</taxon>
        <taxon>Magnoliopsida</taxon>
        <taxon>eudicotyledons</taxon>
        <taxon>Gunneridae</taxon>
        <taxon>Pentapetalae</taxon>
        <taxon>rosids</taxon>
        <taxon>malvids</taxon>
        <taxon>Sapindales</taxon>
        <taxon>Rutaceae</taxon>
        <taxon>Aurantioideae</taxon>
        <taxon>Citrus</taxon>
    </lineage>
</organism>
<sequence>MQGHCDINNELSLGFNIDMNIFVVLVEGAMSGASISFAAYAHNSTFSDQSRPTHLVSFANSDDHTDSDRPPSFFVSRDRLSKFDVIGREFSSIEDVEEFYFAYTKSIDFSVRKDIKRANSKGNVTIRSWVCSKKDADYVTDSILYHFGMKPSQIYELTAERSGGYEHVEFIRNDLGNRLYVGNQEQIIQTSSETMLSMLCRKQDMDIGFYYQYTLDSKNSKSEDTYIWLIRAFTLAIDGKMHVSVVTDTLGILHSHSFVIMKVENLSEIPMCMILPHWTKDAKIPKSYLQNSSSNPSSEAVYIGSLTIACRNLICFTVKIVDGYNDSIEDSLVVKSKGSSRKTFTEK</sequence>
<protein>
    <recommendedName>
        <fullName evidence="3">Protein FAR1-RELATED SEQUENCE</fullName>
    </recommendedName>
</protein>
<dbReference type="PANTHER" id="PTHR47718:SF17">
    <property type="entry name" value="PROTEIN FAR1-RELATED SEQUENCE 5-LIKE"/>
    <property type="match status" value="1"/>
</dbReference>
<accession>A0AAP0MUM5</accession>
<dbReference type="Proteomes" id="UP001428341">
    <property type="component" value="Unassembled WGS sequence"/>
</dbReference>
<evidence type="ECO:0000313" key="2">
    <source>
        <dbReference type="Proteomes" id="UP001428341"/>
    </source>
</evidence>
<dbReference type="PANTHER" id="PTHR47718">
    <property type="entry name" value="OS01G0519700 PROTEIN"/>
    <property type="match status" value="1"/>
</dbReference>
<evidence type="ECO:0000313" key="1">
    <source>
        <dbReference type="EMBL" id="KAK9222260.1"/>
    </source>
</evidence>
<comment type="caution">
    <text evidence="1">The sequence shown here is derived from an EMBL/GenBank/DDBJ whole genome shotgun (WGS) entry which is preliminary data.</text>
</comment>
<proteinExistence type="predicted"/>
<evidence type="ECO:0008006" key="3">
    <source>
        <dbReference type="Google" id="ProtNLM"/>
    </source>
</evidence>
<reference evidence="1 2" key="1">
    <citation type="submission" date="2024-05" db="EMBL/GenBank/DDBJ databases">
        <title>Haplotype-resolved chromosome-level genome assembly of Huyou (Citrus changshanensis).</title>
        <authorList>
            <person name="Miao C."/>
            <person name="Chen W."/>
            <person name="Wu Y."/>
            <person name="Wang L."/>
            <person name="Zhao S."/>
            <person name="Grierson D."/>
            <person name="Xu C."/>
            <person name="Chen K."/>
        </authorList>
    </citation>
    <scope>NUCLEOTIDE SEQUENCE [LARGE SCALE GENOMIC DNA]</scope>
    <source>
        <strain evidence="1">01-14</strain>
        <tissue evidence="1">Leaf</tissue>
    </source>
</reference>
<name>A0AAP0MUM5_9ROSI</name>